<feature type="transmembrane region" description="Helical" evidence="6">
    <location>
        <begin position="284"/>
        <end position="301"/>
    </location>
</feature>
<evidence type="ECO:0000256" key="1">
    <source>
        <dbReference type="ARBA" id="ARBA00004651"/>
    </source>
</evidence>
<keyword evidence="5 6" id="KW-0472">Membrane</keyword>
<feature type="transmembrane region" description="Helical" evidence="6">
    <location>
        <begin position="21"/>
        <end position="42"/>
    </location>
</feature>
<evidence type="ECO:0000313" key="8">
    <source>
        <dbReference type="EMBL" id="XDO95399.1"/>
    </source>
</evidence>
<dbReference type="SUPFAM" id="SSF103473">
    <property type="entry name" value="MFS general substrate transporter"/>
    <property type="match status" value="1"/>
</dbReference>
<keyword evidence="4 6" id="KW-1133">Transmembrane helix</keyword>
<dbReference type="InterPro" id="IPR011701">
    <property type="entry name" value="MFS"/>
</dbReference>
<name>A0AB39KP22_9CAUL</name>
<dbReference type="InterPro" id="IPR020846">
    <property type="entry name" value="MFS_dom"/>
</dbReference>
<dbReference type="GO" id="GO:0022857">
    <property type="term" value="F:transmembrane transporter activity"/>
    <property type="evidence" value="ECO:0007669"/>
    <property type="project" value="InterPro"/>
</dbReference>
<evidence type="ECO:0000256" key="3">
    <source>
        <dbReference type="ARBA" id="ARBA00022692"/>
    </source>
</evidence>
<dbReference type="PANTHER" id="PTHR43124">
    <property type="entry name" value="PURINE EFFLUX PUMP PBUE"/>
    <property type="match status" value="1"/>
</dbReference>
<dbReference type="Gene3D" id="1.20.1250.20">
    <property type="entry name" value="MFS general substrate transporter like domains"/>
    <property type="match status" value="1"/>
</dbReference>
<evidence type="ECO:0000256" key="4">
    <source>
        <dbReference type="ARBA" id="ARBA00022989"/>
    </source>
</evidence>
<evidence type="ECO:0000256" key="6">
    <source>
        <dbReference type="SAM" id="Phobius"/>
    </source>
</evidence>
<keyword evidence="3 6" id="KW-0812">Transmembrane</keyword>
<feature type="transmembrane region" description="Helical" evidence="6">
    <location>
        <begin position="374"/>
        <end position="393"/>
    </location>
</feature>
<feature type="transmembrane region" description="Helical" evidence="6">
    <location>
        <begin position="217"/>
        <end position="240"/>
    </location>
</feature>
<feature type="transmembrane region" description="Helical" evidence="6">
    <location>
        <begin position="121"/>
        <end position="139"/>
    </location>
</feature>
<dbReference type="AlphaFoldDB" id="A0AB39KP22"/>
<feature type="transmembrane region" description="Helical" evidence="6">
    <location>
        <begin position="307"/>
        <end position="326"/>
    </location>
</feature>
<organism evidence="8">
    <name type="scientific">Caulobacter sp. 73W</name>
    <dbReference type="NCBI Taxonomy" id="3161137"/>
    <lineage>
        <taxon>Bacteria</taxon>
        <taxon>Pseudomonadati</taxon>
        <taxon>Pseudomonadota</taxon>
        <taxon>Alphaproteobacteria</taxon>
        <taxon>Caulobacterales</taxon>
        <taxon>Caulobacteraceae</taxon>
        <taxon>Caulobacter</taxon>
    </lineage>
</organism>
<proteinExistence type="predicted"/>
<feature type="transmembrane region" description="Helical" evidence="6">
    <location>
        <begin position="88"/>
        <end position="109"/>
    </location>
</feature>
<protein>
    <submittedName>
        <fullName evidence="8">MFS transporter</fullName>
    </submittedName>
</protein>
<accession>A0AB39KP22</accession>
<evidence type="ECO:0000259" key="7">
    <source>
        <dbReference type="PROSITE" id="PS50850"/>
    </source>
</evidence>
<feature type="domain" description="Major facilitator superfamily (MFS) profile" evidence="7">
    <location>
        <begin position="22"/>
        <end position="396"/>
    </location>
</feature>
<dbReference type="InterPro" id="IPR036259">
    <property type="entry name" value="MFS_trans_sf"/>
</dbReference>
<sequence>MTASTTPSAPARAGNPAHVRLALLALSMGGFAIGTTEFAAMGVLPDFAAGLRIDEPTAGHVISAYALGVVIGAPLLAVLGARLPRHTLLIGLMGLFALGNGLSAVAPSYEWMLAFRFLSGVPHGAYFGVAALVAASLVPPERRAQAVARVLMGLTIATIIGVPFAKTVSLAFGWRWTFAIVAALAAVTMTLVHLFAPKDAGDPAASPLRELGALKRGQVWLTLGIGAIGFGGMFAVYAYLASTLMAVTGVSAQTTAIVFAVFGIGMTVGNLVGAWAADRAQMPAAGGLLLWSAGALALYPFAAGHLWSMILCVFLIGCGGGLGSILQTRLMDVSGDAQTLGAALNHSAFNTANAIGPWLGGMAVAAGYGWTSTGWVGCGLALGGLLIWGISCLDDRRRGSAAAATA</sequence>
<dbReference type="PROSITE" id="PS50850">
    <property type="entry name" value="MFS"/>
    <property type="match status" value="1"/>
</dbReference>
<dbReference type="EMBL" id="CP158375">
    <property type="protein sequence ID" value="XDO95399.1"/>
    <property type="molecule type" value="Genomic_DNA"/>
</dbReference>
<dbReference type="RefSeq" id="WP_369058248.1">
    <property type="nucleotide sequence ID" value="NZ_CP158375.1"/>
</dbReference>
<keyword evidence="2" id="KW-1003">Cell membrane</keyword>
<dbReference type="CDD" id="cd17324">
    <property type="entry name" value="MFS_NepI_like"/>
    <property type="match status" value="1"/>
</dbReference>
<feature type="transmembrane region" description="Helical" evidence="6">
    <location>
        <begin position="146"/>
        <end position="164"/>
    </location>
</feature>
<dbReference type="GO" id="GO:0005886">
    <property type="term" value="C:plasma membrane"/>
    <property type="evidence" value="ECO:0007669"/>
    <property type="project" value="UniProtKB-SubCell"/>
</dbReference>
<dbReference type="PANTHER" id="PTHR43124:SF3">
    <property type="entry name" value="CHLORAMPHENICOL EFFLUX PUMP RV0191"/>
    <property type="match status" value="1"/>
</dbReference>
<feature type="transmembrane region" description="Helical" evidence="6">
    <location>
        <begin position="252"/>
        <end position="272"/>
    </location>
</feature>
<reference evidence="8" key="1">
    <citation type="submission" date="2024-06" db="EMBL/GenBank/DDBJ databases">
        <title>Caulobacter inopinatus, sp. nov.</title>
        <authorList>
            <person name="Donachie S.P."/>
        </authorList>
    </citation>
    <scope>NUCLEOTIDE SEQUENCE</scope>
    <source>
        <strain evidence="8">73W</strain>
    </source>
</reference>
<evidence type="ECO:0000256" key="5">
    <source>
        <dbReference type="ARBA" id="ARBA00023136"/>
    </source>
</evidence>
<gene>
    <name evidence="8" type="ORF">ABOZ73_11295</name>
</gene>
<evidence type="ECO:0000256" key="2">
    <source>
        <dbReference type="ARBA" id="ARBA00022475"/>
    </source>
</evidence>
<feature type="transmembrane region" description="Helical" evidence="6">
    <location>
        <begin position="347"/>
        <end position="368"/>
    </location>
</feature>
<comment type="subcellular location">
    <subcellularLocation>
        <location evidence="1">Cell membrane</location>
        <topology evidence="1">Multi-pass membrane protein</topology>
    </subcellularLocation>
</comment>
<feature type="transmembrane region" description="Helical" evidence="6">
    <location>
        <begin position="176"/>
        <end position="196"/>
    </location>
</feature>
<dbReference type="Pfam" id="PF07690">
    <property type="entry name" value="MFS_1"/>
    <property type="match status" value="1"/>
</dbReference>
<dbReference type="InterPro" id="IPR050189">
    <property type="entry name" value="MFS_Efflux_Transporters"/>
</dbReference>
<feature type="transmembrane region" description="Helical" evidence="6">
    <location>
        <begin position="62"/>
        <end position="81"/>
    </location>
</feature>